<accession>A0ABR2KWR5</accession>
<gene>
    <name evidence="3" type="ORF">M9Y10_023965</name>
</gene>
<comment type="caution">
    <text evidence="3">The sequence shown here is derived from an EMBL/GenBank/DDBJ whole genome shotgun (WGS) entry which is preliminary data.</text>
</comment>
<feature type="region of interest" description="Disordered" evidence="2">
    <location>
        <begin position="471"/>
        <end position="501"/>
    </location>
</feature>
<dbReference type="Proteomes" id="UP001470230">
    <property type="component" value="Unassembled WGS sequence"/>
</dbReference>
<feature type="compositionally biased region" description="Polar residues" evidence="2">
    <location>
        <begin position="1"/>
        <end position="23"/>
    </location>
</feature>
<evidence type="ECO:0000313" key="4">
    <source>
        <dbReference type="Proteomes" id="UP001470230"/>
    </source>
</evidence>
<feature type="coiled-coil region" evidence="1">
    <location>
        <begin position="115"/>
        <end position="149"/>
    </location>
</feature>
<feature type="coiled-coil region" evidence="1">
    <location>
        <begin position="1124"/>
        <end position="1165"/>
    </location>
</feature>
<proteinExistence type="predicted"/>
<sequence length="1407" mass="160243">MKSNSSSQINCTPKDSLSTSTLPKSPAKSIESAFNEQSNENINSYVYINSDNEMGDQNDLDLILSNSNINGENLTEIDQRTNSQLLEDNKKLVTENLRLRNLLSEMKKSQNSSTIDSLKSKINELNLQLENVTNERDELKAKVAKLSEDLSKIKDPQKKTSLQNDTRDDNNNNDDDNYDSNEHLININKINGINDVKMHTIVKDSEVLDALGLIENMITSQSNDISFVSNQRNALFEAANKLIESNKELENQLIESIEYASELEKNHIDLEQKCIELQDKSDIEIDFILTSIINTFSSYKNSKRNSKKSSLTHASIIIDTFNKKVQQKLSQIQDQTLSSQIIELFKLTLVNFYDTVDDLARSFSPTQTSASSLYFNPNGTQKYHTKKELALLGHLENAIRYISEVTKSSKISLREDERTYIIAQISRISNFIEEEVDVEKLSIYASLFSHTSIESQILAFYDFINKENEEEDSEYDNKLNEEEEEEENKNKNNEEEDEEEDKLLLIQKKEFSCEMIKSTPVRELYNLFKSVVVVNSIMFDHFDRVAEEIVQLKSELSSMKENKCKYEQQYNRISERVDEMSSELGRFFFSIQQQKKLSKGTKNGKNKKTKNAKKINNDTATEIIQSSNACADDPFLAVSQLIYLYSQLKEENAKQKKIIKNLNKTVNVLSKKDEISNQIKDLEAQNLQLVNENNELKEKSTNINEMSEENAHLKNEVAEALKKVELLQIKANKMKEKKKEEEDKIANLTQKLQLSESHNHELKSQFDNLKEIAAKSTSIIKSYKEKEKRFVNRIISLESVISQSEINENTKQREINEAKKLQMLQSKHNEETKEKYETQIKQLNNELQNALSRITKMEEEASTVSKSKENLLREVAKLKLVEKTLEMKLKQQEIHSLSIVNIERGKCESKILMAKSQIEDCLSEHEKRLAKIKLQILQIVREFFPESYTAAVRSASLAPSISSTETTLNNVFNKSPNKNSVSEISNTGNHFSPSLLDYTSSSKNANFTSPHAPSNQSESSNVKMPIYSLLSPPNQQQTQQTQSPMSPNQYSSPATVFTSLSNQVDSRPFASLEILCDSVEASLDSVRLCVSRSDFHNNASTVQEANKVRAQLGMKSSGSLLKKFSEMNDKIDELEETQKLYKEKYNKCMNEKNRLERELQKNELIRTELGKWEKWSKALFRQLNNDVSFTSLSKSSGIGIGDTDLENSSSMAAILNDSDDSDVLELKDLTTGGKKRSPFKVIPLISSDEIRAALEESVLASIGHRAMLRKISVLRVEKRVIDRAYQGLFELIRPIVISSPSIKKSKGKAQVKASSSSSSAAALALRKLKKNFNYFFCFMLNSNVRFSELNEDPPNTEYAACSIRHLILIYVFLKRIEKYSGFVAVVGSNSLSISKENEIRSSLIEFD</sequence>
<organism evidence="3 4">
    <name type="scientific">Tritrichomonas musculus</name>
    <dbReference type="NCBI Taxonomy" id="1915356"/>
    <lineage>
        <taxon>Eukaryota</taxon>
        <taxon>Metamonada</taxon>
        <taxon>Parabasalia</taxon>
        <taxon>Tritrichomonadida</taxon>
        <taxon>Tritrichomonadidae</taxon>
        <taxon>Tritrichomonas</taxon>
    </lineage>
</organism>
<keyword evidence="1" id="KW-0175">Coiled coil</keyword>
<keyword evidence="4" id="KW-1185">Reference proteome</keyword>
<name>A0ABR2KWR5_9EUKA</name>
<feature type="compositionally biased region" description="Low complexity" evidence="2">
    <location>
        <begin position="1028"/>
        <end position="1049"/>
    </location>
</feature>
<reference evidence="3 4" key="1">
    <citation type="submission" date="2024-04" db="EMBL/GenBank/DDBJ databases">
        <title>Tritrichomonas musculus Genome.</title>
        <authorList>
            <person name="Alves-Ferreira E."/>
            <person name="Grigg M."/>
            <person name="Lorenzi H."/>
            <person name="Galac M."/>
        </authorList>
    </citation>
    <scope>NUCLEOTIDE SEQUENCE [LARGE SCALE GENOMIC DNA]</scope>
    <source>
        <strain evidence="3 4">EAF2021</strain>
    </source>
</reference>
<protein>
    <submittedName>
        <fullName evidence="3">Uncharacterized protein</fullName>
    </submittedName>
</protein>
<dbReference type="EMBL" id="JAPFFF010000003">
    <property type="protein sequence ID" value="KAK8895498.1"/>
    <property type="molecule type" value="Genomic_DNA"/>
</dbReference>
<feature type="region of interest" description="Disordered" evidence="2">
    <location>
        <begin position="1028"/>
        <end position="1054"/>
    </location>
</feature>
<evidence type="ECO:0000256" key="2">
    <source>
        <dbReference type="SAM" id="MobiDB-lite"/>
    </source>
</evidence>
<evidence type="ECO:0000313" key="3">
    <source>
        <dbReference type="EMBL" id="KAK8895498.1"/>
    </source>
</evidence>
<feature type="region of interest" description="Disordered" evidence="2">
    <location>
        <begin position="152"/>
        <end position="181"/>
    </location>
</feature>
<feature type="coiled-coil region" evidence="1">
    <location>
        <begin position="826"/>
        <end position="888"/>
    </location>
</feature>
<feature type="region of interest" description="Disordered" evidence="2">
    <location>
        <begin position="1"/>
        <end position="36"/>
    </location>
</feature>
<feature type="coiled-coil region" evidence="1">
    <location>
        <begin position="232"/>
        <end position="280"/>
    </location>
</feature>
<evidence type="ECO:0000256" key="1">
    <source>
        <dbReference type="SAM" id="Coils"/>
    </source>
</evidence>
<feature type="coiled-coil region" evidence="1">
    <location>
        <begin position="645"/>
        <end position="765"/>
    </location>
</feature>